<reference evidence="1 2" key="1">
    <citation type="submission" date="2018-11" db="EMBL/GenBank/DDBJ databases">
        <title>Genomic Encyclopedia of Type Strains, Phase IV (KMG-IV): sequencing the most valuable type-strain genomes for metagenomic binning, comparative biology and taxonomic classification.</title>
        <authorList>
            <person name="Goeker M."/>
        </authorList>
    </citation>
    <scope>NUCLEOTIDE SEQUENCE [LARGE SCALE GENOMIC DNA]</scope>
    <source>
        <strain evidence="1 2">DSM 25623</strain>
    </source>
</reference>
<keyword evidence="2" id="KW-1185">Reference proteome</keyword>
<accession>A0A3N4W9C9</accession>
<name>A0A3N4W9C9_9GAMM</name>
<evidence type="ECO:0000313" key="2">
    <source>
        <dbReference type="Proteomes" id="UP000269708"/>
    </source>
</evidence>
<proteinExistence type="predicted"/>
<sequence length="159" mass="16884">MVTAGMVSTTDVMFTISGGGVIDIGELVAMPAVEIDIEPNWVVDDIDPTESRRTLASQVSSVRRQAYRRFEAALSADAVAKVRAGGLANGADWGIVRAALLGDRRGAVIPRWKHPDGGIDAAELNRTAIYGIGRLAKVRHLGGDQYGSDIAFEEVPAIP</sequence>
<dbReference type="EMBL" id="RKQN01000001">
    <property type="protein sequence ID" value="RPE81854.1"/>
    <property type="molecule type" value="Genomic_DNA"/>
</dbReference>
<evidence type="ECO:0000313" key="1">
    <source>
        <dbReference type="EMBL" id="RPE81854.1"/>
    </source>
</evidence>
<protein>
    <submittedName>
        <fullName evidence="1">Uncharacterized protein</fullName>
    </submittedName>
</protein>
<dbReference type="AlphaFoldDB" id="A0A3N4W9C9"/>
<comment type="caution">
    <text evidence="1">The sequence shown here is derived from an EMBL/GenBank/DDBJ whole genome shotgun (WGS) entry which is preliminary data.</text>
</comment>
<organism evidence="1 2">
    <name type="scientific">Vulcaniibacterium tengchongense</name>
    <dbReference type="NCBI Taxonomy" id="1273429"/>
    <lineage>
        <taxon>Bacteria</taxon>
        <taxon>Pseudomonadati</taxon>
        <taxon>Pseudomonadota</taxon>
        <taxon>Gammaproteobacteria</taxon>
        <taxon>Lysobacterales</taxon>
        <taxon>Lysobacteraceae</taxon>
        <taxon>Vulcaniibacterium</taxon>
    </lineage>
</organism>
<dbReference type="Proteomes" id="UP000269708">
    <property type="component" value="Unassembled WGS sequence"/>
</dbReference>
<gene>
    <name evidence="1" type="ORF">EDC50_1056</name>
</gene>